<accession>A0A3E1Y3F7</accession>
<proteinExistence type="predicted"/>
<name>A0A3E1Y3F7_9BACT</name>
<reference evidence="1 2" key="1">
    <citation type="submission" date="2018-07" db="EMBL/GenBank/DDBJ databases">
        <title>Chitinophaga K2CV101002-2 sp. nov., isolated from a monsoon evergreen broad-leaved forest soil.</title>
        <authorList>
            <person name="Lv Y."/>
        </authorList>
    </citation>
    <scope>NUCLEOTIDE SEQUENCE [LARGE SCALE GENOMIC DNA]</scope>
    <source>
        <strain evidence="1 2">GDMCC 1.1288</strain>
    </source>
</reference>
<dbReference type="Proteomes" id="UP000260644">
    <property type="component" value="Unassembled WGS sequence"/>
</dbReference>
<dbReference type="OrthoDB" id="675283at2"/>
<protein>
    <submittedName>
        <fullName evidence="1">Uncharacterized protein</fullName>
    </submittedName>
</protein>
<evidence type="ECO:0000313" key="2">
    <source>
        <dbReference type="Proteomes" id="UP000260644"/>
    </source>
</evidence>
<organism evidence="1 2">
    <name type="scientific">Chitinophaga silvatica</name>
    <dbReference type="NCBI Taxonomy" id="2282649"/>
    <lineage>
        <taxon>Bacteria</taxon>
        <taxon>Pseudomonadati</taxon>
        <taxon>Bacteroidota</taxon>
        <taxon>Chitinophagia</taxon>
        <taxon>Chitinophagales</taxon>
        <taxon>Chitinophagaceae</taxon>
        <taxon>Chitinophaga</taxon>
    </lineage>
</organism>
<dbReference type="RefSeq" id="WP_116978491.1">
    <property type="nucleotide sequence ID" value="NZ_QPMM01000015.1"/>
</dbReference>
<gene>
    <name evidence="1" type="ORF">DVR12_24730</name>
</gene>
<evidence type="ECO:0000313" key="1">
    <source>
        <dbReference type="EMBL" id="RFS19176.1"/>
    </source>
</evidence>
<dbReference type="EMBL" id="QPMM01000015">
    <property type="protein sequence ID" value="RFS19176.1"/>
    <property type="molecule type" value="Genomic_DNA"/>
</dbReference>
<keyword evidence="2" id="KW-1185">Reference proteome</keyword>
<dbReference type="AlphaFoldDB" id="A0A3E1Y3F7"/>
<sequence length="84" mass="9626">METHSITVIIDGKPYGLIITIDKIALETAFQVVPDVREYVLEEYQPHTTSFTADHKDTLEGAIRIVEAEQIARIIWEDILNKMK</sequence>
<comment type="caution">
    <text evidence="1">The sequence shown here is derived from an EMBL/GenBank/DDBJ whole genome shotgun (WGS) entry which is preliminary data.</text>
</comment>